<comment type="caution">
    <text evidence="7">The sequence shown here is derived from an EMBL/GenBank/DDBJ whole genome shotgun (WGS) entry which is preliminary data.</text>
</comment>
<feature type="transmembrane region" description="Helical" evidence="6">
    <location>
        <begin position="6"/>
        <end position="27"/>
    </location>
</feature>
<dbReference type="AlphaFoldDB" id="A0A3M8CNF1"/>
<feature type="transmembrane region" description="Helical" evidence="6">
    <location>
        <begin position="211"/>
        <end position="232"/>
    </location>
</feature>
<dbReference type="Pfam" id="PF02690">
    <property type="entry name" value="Na_Pi_cotrans"/>
    <property type="match status" value="2"/>
</dbReference>
<keyword evidence="5 6" id="KW-0472">Membrane</keyword>
<evidence type="ECO:0000256" key="5">
    <source>
        <dbReference type="ARBA" id="ARBA00023136"/>
    </source>
</evidence>
<dbReference type="PANTHER" id="PTHR10010:SF46">
    <property type="entry name" value="SODIUM-DEPENDENT PHOSPHATE TRANSPORT PROTEIN 2B"/>
    <property type="match status" value="1"/>
</dbReference>
<dbReference type="InterPro" id="IPR003841">
    <property type="entry name" value="Na/Pi_transpt"/>
</dbReference>
<keyword evidence="3 6" id="KW-0812">Transmembrane</keyword>
<dbReference type="EMBL" id="RHHR01000003">
    <property type="protein sequence ID" value="RNB76991.1"/>
    <property type="molecule type" value="Genomic_DNA"/>
</dbReference>
<name>A0A3M8CNF1_9BACL</name>
<dbReference type="InterPro" id="IPR004633">
    <property type="entry name" value="NaPi_cotrn-rel/YqeW-like"/>
</dbReference>
<keyword evidence="8" id="KW-1185">Reference proteome</keyword>
<dbReference type="GO" id="GO:0044341">
    <property type="term" value="P:sodium-dependent phosphate transport"/>
    <property type="evidence" value="ECO:0007669"/>
    <property type="project" value="InterPro"/>
</dbReference>
<evidence type="ECO:0000256" key="6">
    <source>
        <dbReference type="SAM" id="Phobius"/>
    </source>
</evidence>
<reference evidence="7 8" key="1">
    <citation type="submission" date="2018-10" db="EMBL/GenBank/DDBJ databases">
        <title>Phylogenomics of Brevibacillus.</title>
        <authorList>
            <person name="Dunlap C."/>
        </authorList>
    </citation>
    <scope>NUCLEOTIDE SEQUENCE [LARGE SCALE GENOMIC DNA]</scope>
    <source>
        <strain evidence="7 8">JCM 12215</strain>
    </source>
</reference>
<organism evidence="7 8">
    <name type="scientific">Brevibacillus invocatus</name>
    <dbReference type="NCBI Taxonomy" id="173959"/>
    <lineage>
        <taxon>Bacteria</taxon>
        <taxon>Bacillati</taxon>
        <taxon>Bacillota</taxon>
        <taxon>Bacilli</taxon>
        <taxon>Bacillales</taxon>
        <taxon>Paenibacillaceae</taxon>
        <taxon>Brevibacillus</taxon>
    </lineage>
</organism>
<dbReference type="NCBIfam" id="TIGR00704">
    <property type="entry name" value="NaPi_cotrn_rel"/>
    <property type="match status" value="1"/>
</dbReference>
<evidence type="ECO:0000256" key="4">
    <source>
        <dbReference type="ARBA" id="ARBA00022989"/>
    </source>
</evidence>
<feature type="transmembrane region" description="Helical" evidence="6">
    <location>
        <begin position="130"/>
        <end position="152"/>
    </location>
</feature>
<feature type="transmembrane region" description="Helical" evidence="6">
    <location>
        <begin position="244"/>
        <end position="269"/>
    </location>
</feature>
<sequence>MLFSILAPFTIGLSFFLFGMFAMRSGFQNLAGKKMEQWMYRVTRTPVHSFWMGLITTFILQSSSAVTVLTIGLTNAGMIPFSQTVGIILGTNLGTTVTTELIALKLESFAVPMLLIGVALWLMPRRTPRCLGLVVAGFGLIFLGIDTLKVMAAPLEQSETFRSLFSESRHSIWIGLITGMVFTALIHSGSATTVITMGLMSHQMMSMETALAIVLGANIGTCFTAVIASIGTNTASKQVAWCHTLFNVAGALVFLPFLSQLALVSAFLTDNVSMQIAHSQTIFNLICSLVALPFTDQIARFIQWLIPDKKVRG</sequence>
<protein>
    <submittedName>
        <fullName evidence="7">Na/Pi cotransporter family protein</fullName>
    </submittedName>
</protein>
<feature type="transmembrane region" description="Helical" evidence="6">
    <location>
        <begin position="172"/>
        <end position="199"/>
    </location>
</feature>
<dbReference type="OrthoDB" id="9763003at2"/>
<feature type="transmembrane region" description="Helical" evidence="6">
    <location>
        <begin position="281"/>
        <end position="306"/>
    </location>
</feature>
<comment type="subcellular location">
    <subcellularLocation>
        <location evidence="1">Cell membrane</location>
        <topology evidence="1">Multi-pass membrane protein</topology>
    </subcellularLocation>
</comment>
<dbReference type="GO" id="GO:0005436">
    <property type="term" value="F:sodium:phosphate symporter activity"/>
    <property type="evidence" value="ECO:0007669"/>
    <property type="project" value="InterPro"/>
</dbReference>
<evidence type="ECO:0000313" key="7">
    <source>
        <dbReference type="EMBL" id="RNB76991.1"/>
    </source>
</evidence>
<dbReference type="RefSeq" id="WP_122907351.1">
    <property type="nucleotide sequence ID" value="NZ_CBCSBE010000011.1"/>
</dbReference>
<keyword evidence="2" id="KW-1003">Cell membrane</keyword>
<dbReference type="NCBIfam" id="NF037997">
    <property type="entry name" value="Na_Pi_symport"/>
    <property type="match status" value="1"/>
</dbReference>
<proteinExistence type="predicted"/>
<dbReference type="Proteomes" id="UP000282028">
    <property type="component" value="Unassembled WGS sequence"/>
</dbReference>
<evidence type="ECO:0000256" key="3">
    <source>
        <dbReference type="ARBA" id="ARBA00022692"/>
    </source>
</evidence>
<dbReference type="PANTHER" id="PTHR10010">
    <property type="entry name" value="SOLUTE CARRIER FAMILY 34 SODIUM PHOSPHATE , MEMBER 2-RELATED"/>
    <property type="match status" value="1"/>
</dbReference>
<evidence type="ECO:0000256" key="1">
    <source>
        <dbReference type="ARBA" id="ARBA00004651"/>
    </source>
</evidence>
<gene>
    <name evidence="7" type="ORF">EDM52_01205</name>
</gene>
<evidence type="ECO:0000313" key="8">
    <source>
        <dbReference type="Proteomes" id="UP000282028"/>
    </source>
</evidence>
<accession>A0A3M8CNF1</accession>
<evidence type="ECO:0000256" key="2">
    <source>
        <dbReference type="ARBA" id="ARBA00022475"/>
    </source>
</evidence>
<feature type="transmembrane region" description="Helical" evidence="6">
    <location>
        <begin position="48"/>
        <end position="73"/>
    </location>
</feature>
<dbReference type="GO" id="GO:0005886">
    <property type="term" value="C:plasma membrane"/>
    <property type="evidence" value="ECO:0007669"/>
    <property type="project" value="UniProtKB-SubCell"/>
</dbReference>
<keyword evidence="4 6" id="KW-1133">Transmembrane helix</keyword>
<feature type="transmembrane region" description="Helical" evidence="6">
    <location>
        <begin position="102"/>
        <end position="123"/>
    </location>
</feature>